<dbReference type="SUPFAM" id="SSF50475">
    <property type="entry name" value="FMN-binding split barrel"/>
    <property type="match status" value="1"/>
</dbReference>
<sequence length="257" mass="28729">MYLEDVTWQDFLKGILQQKTDYSIAFALATTRTDGRPNIRHVGLKDVMSLPRPAPATAVSSTLAHPLTTQLDISTLLFSTDIRSPKCAEIVNAPECALSAWLPETGVQLRIDGYAYLYRPAWTKDTAQEQSWILPPSSKASSESHCKNMQDIVTSSDLEALSRALFEGLSPRTRAWHSRGVPGGRLNDFTSADREAWLQELEVTEGIALQEAARNFALLVVVPYEVDLVQIVSQGLDRRWQWKLLDDMSWVATELVP</sequence>
<keyword evidence="3" id="KW-1185">Reference proteome</keyword>
<name>A0A8H3TWM8_9TREE</name>
<dbReference type="OrthoDB" id="434253at2759"/>
<evidence type="ECO:0000313" key="2">
    <source>
        <dbReference type="EMBL" id="GHJ88453.1"/>
    </source>
</evidence>
<evidence type="ECO:0000313" key="3">
    <source>
        <dbReference type="Proteomes" id="UP000620104"/>
    </source>
</evidence>
<gene>
    <name evidence="2" type="ORF">NliqN6_4855</name>
</gene>
<dbReference type="EMBL" id="BLZA01000030">
    <property type="protein sequence ID" value="GHJ88453.1"/>
    <property type="molecule type" value="Genomic_DNA"/>
</dbReference>
<dbReference type="Proteomes" id="UP000620104">
    <property type="component" value="Unassembled WGS sequence"/>
</dbReference>
<organism evidence="2 3">
    <name type="scientific">Naganishia liquefaciens</name>
    <dbReference type="NCBI Taxonomy" id="104408"/>
    <lineage>
        <taxon>Eukaryota</taxon>
        <taxon>Fungi</taxon>
        <taxon>Dikarya</taxon>
        <taxon>Basidiomycota</taxon>
        <taxon>Agaricomycotina</taxon>
        <taxon>Tremellomycetes</taxon>
        <taxon>Filobasidiales</taxon>
        <taxon>Filobasidiaceae</taxon>
        <taxon>Naganishia</taxon>
    </lineage>
</organism>
<proteinExistence type="predicted"/>
<reference evidence="2" key="1">
    <citation type="submission" date="2020-07" db="EMBL/GenBank/DDBJ databases">
        <title>Draft Genome Sequence of a Deep-Sea Yeast, Naganishia (Cryptococcus) liquefaciens strain N6.</title>
        <authorList>
            <person name="Han Y.W."/>
            <person name="Kajitani R."/>
            <person name="Morimoto H."/>
            <person name="Parhat M."/>
            <person name="Tsubouchi H."/>
            <person name="Bakenova O."/>
            <person name="Ogata M."/>
            <person name="Argunhan B."/>
            <person name="Aoki R."/>
            <person name="Kajiwara S."/>
            <person name="Itoh T."/>
            <person name="Iwasaki H."/>
        </authorList>
    </citation>
    <scope>NUCLEOTIDE SEQUENCE</scope>
    <source>
        <strain evidence="2">N6</strain>
    </source>
</reference>
<dbReference type="PANTHER" id="PTHR28243:SF1">
    <property type="entry name" value="PYRIDOXAMINE 5'-PHOSPHATE OXIDASE ALR4036 FAMILY FMN-BINDING DOMAIN-CONTAINING PROTEIN"/>
    <property type="match status" value="1"/>
</dbReference>
<dbReference type="GO" id="GO:0010181">
    <property type="term" value="F:FMN binding"/>
    <property type="evidence" value="ECO:0007669"/>
    <property type="project" value="InterPro"/>
</dbReference>
<dbReference type="PANTHER" id="PTHR28243">
    <property type="entry name" value="AGL049CP"/>
    <property type="match status" value="1"/>
</dbReference>
<dbReference type="InterPro" id="IPR012349">
    <property type="entry name" value="Split_barrel_FMN-bd"/>
</dbReference>
<accession>A0A8H3TWM8</accession>
<comment type="caution">
    <text evidence="2">The sequence shown here is derived from an EMBL/GenBank/DDBJ whole genome shotgun (WGS) entry which is preliminary data.</text>
</comment>
<dbReference type="Gene3D" id="2.30.110.10">
    <property type="entry name" value="Electron Transport, Fmn-binding Protein, Chain A"/>
    <property type="match status" value="1"/>
</dbReference>
<dbReference type="InterPro" id="IPR024624">
    <property type="entry name" value="Pyridox_Oxase_Alr4036_FMN-bd"/>
</dbReference>
<evidence type="ECO:0000259" key="1">
    <source>
        <dbReference type="Pfam" id="PF12766"/>
    </source>
</evidence>
<feature type="domain" description="Pyridoxamine 5'-phosphate oxidase Alr4036 family FMN-binding" evidence="1">
    <location>
        <begin position="7"/>
        <end position="117"/>
    </location>
</feature>
<dbReference type="AlphaFoldDB" id="A0A8H3TWM8"/>
<dbReference type="Pfam" id="PF12766">
    <property type="entry name" value="Pyridox_oxase_2"/>
    <property type="match status" value="1"/>
</dbReference>
<protein>
    <recommendedName>
        <fullName evidence="1">Pyridoxamine 5'-phosphate oxidase Alr4036 family FMN-binding domain-containing protein</fullName>
    </recommendedName>
</protein>